<protein>
    <submittedName>
        <fullName evidence="2">Uncharacterized protein</fullName>
    </submittedName>
</protein>
<feature type="chain" id="PRO_5005192433" evidence="1">
    <location>
        <begin position="24"/>
        <end position="178"/>
    </location>
</feature>
<keyword evidence="1" id="KW-0732">Signal</keyword>
<dbReference type="VEuPathDB" id="CryptoDB:Cvel_11636"/>
<name>A0A0G4I7H5_9ALVE</name>
<sequence>MFASAGSTLKLFVLSLATSVAVSISESGTGLLQQAERIKYRHPSVSSSFLHKSEGKSDCVKGCENYCQNAQARDSAVPYPQCKDECVYNECTKPPSFLQSEKRGEGHMIVSQTRRQDDDPHALAFLQQRDAQAELEKKIQDIEKTSKSEGCKKHCIDFCQESRSCLTTCNEQCEENRA</sequence>
<dbReference type="AlphaFoldDB" id="A0A0G4I7H5"/>
<proteinExistence type="predicted"/>
<evidence type="ECO:0000256" key="1">
    <source>
        <dbReference type="SAM" id="SignalP"/>
    </source>
</evidence>
<reference evidence="2" key="1">
    <citation type="submission" date="2014-11" db="EMBL/GenBank/DDBJ databases">
        <authorList>
            <person name="Otto D Thomas"/>
            <person name="Naeem Raeece"/>
        </authorList>
    </citation>
    <scope>NUCLEOTIDE SEQUENCE</scope>
</reference>
<organism evidence="2">
    <name type="scientific">Chromera velia CCMP2878</name>
    <dbReference type="NCBI Taxonomy" id="1169474"/>
    <lineage>
        <taxon>Eukaryota</taxon>
        <taxon>Sar</taxon>
        <taxon>Alveolata</taxon>
        <taxon>Colpodellida</taxon>
        <taxon>Chromeraceae</taxon>
        <taxon>Chromera</taxon>
    </lineage>
</organism>
<evidence type="ECO:0000313" key="2">
    <source>
        <dbReference type="EMBL" id="CEM52964.1"/>
    </source>
</evidence>
<gene>
    <name evidence="2" type="ORF">Cvel_11636</name>
</gene>
<feature type="signal peptide" evidence="1">
    <location>
        <begin position="1"/>
        <end position="23"/>
    </location>
</feature>
<dbReference type="EMBL" id="CDMZ01005453">
    <property type="protein sequence ID" value="CEM52964.1"/>
    <property type="molecule type" value="Genomic_DNA"/>
</dbReference>
<accession>A0A0G4I7H5</accession>